<gene>
    <name evidence="2" type="ORF">BKA19_0071</name>
</gene>
<dbReference type="Gene3D" id="1.10.287.1060">
    <property type="entry name" value="ESAT-6-like"/>
    <property type="match status" value="1"/>
</dbReference>
<keyword evidence="3" id="KW-1185">Reference proteome</keyword>
<organism evidence="2 3">
    <name type="scientific">Blastococcus saxobsidens</name>
    <dbReference type="NCBI Taxonomy" id="138336"/>
    <lineage>
        <taxon>Bacteria</taxon>
        <taxon>Bacillati</taxon>
        <taxon>Actinomycetota</taxon>
        <taxon>Actinomycetes</taxon>
        <taxon>Geodermatophilales</taxon>
        <taxon>Geodermatophilaceae</taxon>
        <taxon>Blastococcus</taxon>
    </lineage>
</organism>
<accession>A0A4Q7Y3Q8</accession>
<evidence type="ECO:0000313" key="3">
    <source>
        <dbReference type="Proteomes" id="UP000292507"/>
    </source>
</evidence>
<dbReference type="OrthoDB" id="3268062at2"/>
<dbReference type="NCBIfam" id="TIGR03930">
    <property type="entry name" value="WXG100_ESAT6"/>
    <property type="match status" value="1"/>
</dbReference>
<name>A0A4Q7Y3Q8_9ACTN</name>
<dbReference type="InterPro" id="IPR010310">
    <property type="entry name" value="T7SS_ESAT-6-like"/>
</dbReference>
<dbReference type="RefSeq" id="WP_104529755.1">
    <property type="nucleotide sequence ID" value="NZ_POQT01000033.1"/>
</dbReference>
<dbReference type="InterPro" id="IPR036689">
    <property type="entry name" value="ESAT-6-like_sf"/>
</dbReference>
<protein>
    <recommendedName>
        <fullName evidence="1">ESAT-6-like protein</fullName>
    </recommendedName>
</protein>
<dbReference type="AlphaFoldDB" id="A0A4Q7Y3Q8"/>
<dbReference type="Pfam" id="PF06013">
    <property type="entry name" value="WXG100"/>
    <property type="match status" value="1"/>
</dbReference>
<dbReference type="SUPFAM" id="SSF140453">
    <property type="entry name" value="EsxAB dimer-like"/>
    <property type="match status" value="1"/>
</dbReference>
<reference evidence="2 3" key="1">
    <citation type="submission" date="2019-02" db="EMBL/GenBank/DDBJ databases">
        <title>Sequencing the genomes of 1000 actinobacteria strains.</title>
        <authorList>
            <person name="Klenk H.-P."/>
        </authorList>
    </citation>
    <scope>NUCLEOTIDE SEQUENCE [LARGE SCALE GENOMIC DNA]</scope>
    <source>
        <strain evidence="2 3">DSM 44509</strain>
    </source>
</reference>
<proteinExistence type="inferred from homology"/>
<comment type="similarity">
    <text evidence="1">Belongs to the WXG100 family.</text>
</comment>
<dbReference type="EMBL" id="SHKV01000001">
    <property type="protein sequence ID" value="RZU30455.1"/>
    <property type="molecule type" value="Genomic_DNA"/>
</dbReference>
<evidence type="ECO:0000256" key="1">
    <source>
        <dbReference type="RuleBase" id="RU362001"/>
    </source>
</evidence>
<dbReference type="Proteomes" id="UP000292507">
    <property type="component" value="Unassembled WGS sequence"/>
</dbReference>
<sequence length="98" mass="10442">MANVNVTYQQMEDAAGRLVNGRTEIDGMLGQLKGLVDQLVADGYVTDASSRSFQASYDEFTTGARNMIAGLDGMAQYLNQAAATFRDADTQLAGALGR</sequence>
<comment type="caution">
    <text evidence="2">The sequence shown here is derived from an EMBL/GenBank/DDBJ whole genome shotgun (WGS) entry which is preliminary data.</text>
</comment>
<evidence type="ECO:0000313" key="2">
    <source>
        <dbReference type="EMBL" id="RZU30455.1"/>
    </source>
</evidence>